<evidence type="ECO:0000313" key="2">
    <source>
        <dbReference type="EMBL" id="SHG04374.1"/>
    </source>
</evidence>
<reference evidence="2 3" key="1">
    <citation type="submission" date="2016-11" db="EMBL/GenBank/DDBJ databases">
        <authorList>
            <person name="Jaros S."/>
            <person name="Januszkiewicz K."/>
            <person name="Wedrychowicz H."/>
        </authorList>
    </citation>
    <scope>NUCLEOTIDE SEQUENCE [LARGE SCALE GENOMIC DNA]</scope>
    <source>
        <strain evidence="2 3">DSM 44523</strain>
    </source>
</reference>
<organism evidence="2 3">
    <name type="scientific">Streptoalloteichus hindustanus</name>
    <dbReference type="NCBI Taxonomy" id="2017"/>
    <lineage>
        <taxon>Bacteria</taxon>
        <taxon>Bacillati</taxon>
        <taxon>Actinomycetota</taxon>
        <taxon>Actinomycetes</taxon>
        <taxon>Pseudonocardiales</taxon>
        <taxon>Pseudonocardiaceae</taxon>
        <taxon>Streptoalloteichus</taxon>
    </lineage>
</organism>
<keyword evidence="3" id="KW-1185">Reference proteome</keyword>
<dbReference type="Gene3D" id="3.40.50.1000">
    <property type="entry name" value="HAD superfamily/HAD-like"/>
    <property type="match status" value="1"/>
</dbReference>
<keyword evidence="1" id="KW-0732">Signal</keyword>
<evidence type="ECO:0000313" key="3">
    <source>
        <dbReference type="Proteomes" id="UP000184501"/>
    </source>
</evidence>
<dbReference type="InterPro" id="IPR005519">
    <property type="entry name" value="Acid_phosphat_B-like"/>
</dbReference>
<dbReference type="STRING" id="2017.SAMN05444320_106163"/>
<proteinExistence type="predicted"/>
<name>A0A1M5GKV9_STRHI</name>
<dbReference type="PANTHER" id="PTHR31284">
    <property type="entry name" value="ACID PHOSPHATASE-LIKE PROTEIN"/>
    <property type="match status" value="1"/>
</dbReference>
<dbReference type="Pfam" id="PF03767">
    <property type="entry name" value="Acid_phosphat_B"/>
    <property type="match status" value="1"/>
</dbReference>
<dbReference type="InterPro" id="IPR023214">
    <property type="entry name" value="HAD_sf"/>
</dbReference>
<dbReference type="AlphaFoldDB" id="A0A1M5GKV9"/>
<dbReference type="PANTHER" id="PTHR31284:SF10">
    <property type="entry name" value="ACID PHOSPHATASE-LIKE PROTEIN"/>
    <property type="match status" value="1"/>
</dbReference>
<feature type="signal peptide" evidence="1">
    <location>
        <begin position="1"/>
        <end position="23"/>
    </location>
</feature>
<gene>
    <name evidence="2" type="ORF">SAMN05444320_106163</name>
</gene>
<dbReference type="EMBL" id="FQVN01000006">
    <property type="protein sequence ID" value="SHG04374.1"/>
    <property type="molecule type" value="Genomic_DNA"/>
</dbReference>
<dbReference type="Proteomes" id="UP000184501">
    <property type="component" value="Unassembled WGS sequence"/>
</dbReference>
<feature type="chain" id="PRO_5039079091" evidence="1">
    <location>
        <begin position="24"/>
        <end position="249"/>
    </location>
</feature>
<protein>
    <submittedName>
        <fullName evidence="2">HAD superfamily, subfamily IIIB (Acid phosphatase)</fullName>
    </submittedName>
</protein>
<dbReference type="OrthoDB" id="193314at2"/>
<dbReference type="RefSeq" id="WP_073485305.1">
    <property type="nucleotide sequence ID" value="NZ_FQVN01000006.1"/>
</dbReference>
<accession>A0A1M5GKV9</accession>
<sequence>MLSARTVLAVLIVGLLSGASGVAATGQSDQDQEQEPPNLGRVKAAVRAFYGDRVDADGRHHASADSAWGRQVAREVARARSYLAERLAAGVPHPAVVLEVEDTAELSYPLRADRDFAVDRHAVHEAVATGTLPAIEPTRDLVMWARERGVRVFFVAALPEETRTGALAGLRAHGFPEPDGFFTFPGAEVPSYLRCAARCTPLEYKTGTRAHLEERGHTILLNLGSQQVDLTGGHAERGVKLPNPMFFVP</sequence>
<evidence type="ECO:0000256" key="1">
    <source>
        <dbReference type="SAM" id="SignalP"/>
    </source>
</evidence>